<dbReference type="Proteomes" id="UP001218218">
    <property type="component" value="Unassembled WGS sequence"/>
</dbReference>
<dbReference type="EMBL" id="JARIHO010000044">
    <property type="protein sequence ID" value="KAJ7325524.1"/>
    <property type="molecule type" value="Genomic_DNA"/>
</dbReference>
<protein>
    <submittedName>
        <fullName evidence="1">Uncharacterized protein</fullName>
    </submittedName>
</protein>
<gene>
    <name evidence="1" type="ORF">DFH08DRAFT_817195</name>
</gene>
<name>A0AAD6ZIT1_9AGAR</name>
<reference evidence="1" key="1">
    <citation type="submission" date="2023-03" db="EMBL/GenBank/DDBJ databases">
        <title>Massive genome expansion in bonnet fungi (Mycena s.s.) driven by repeated elements and novel gene families across ecological guilds.</title>
        <authorList>
            <consortium name="Lawrence Berkeley National Laboratory"/>
            <person name="Harder C.B."/>
            <person name="Miyauchi S."/>
            <person name="Viragh M."/>
            <person name="Kuo A."/>
            <person name="Thoen E."/>
            <person name="Andreopoulos B."/>
            <person name="Lu D."/>
            <person name="Skrede I."/>
            <person name="Drula E."/>
            <person name="Henrissat B."/>
            <person name="Morin E."/>
            <person name="Kohler A."/>
            <person name="Barry K."/>
            <person name="LaButti K."/>
            <person name="Morin E."/>
            <person name="Salamov A."/>
            <person name="Lipzen A."/>
            <person name="Mereny Z."/>
            <person name="Hegedus B."/>
            <person name="Baldrian P."/>
            <person name="Stursova M."/>
            <person name="Weitz H."/>
            <person name="Taylor A."/>
            <person name="Grigoriev I.V."/>
            <person name="Nagy L.G."/>
            <person name="Martin F."/>
            <person name="Kauserud H."/>
        </authorList>
    </citation>
    <scope>NUCLEOTIDE SEQUENCE</scope>
    <source>
        <strain evidence="1">CBHHK002</strain>
    </source>
</reference>
<proteinExistence type="predicted"/>
<dbReference type="AlphaFoldDB" id="A0AAD6ZIT1"/>
<evidence type="ECO:0000313" key="2">
    <source>
        <dbReference type="Proteomes" id="UP001218218"/>
    </source>
</evidence>
<evidence type="ECO:0000313" key="1">
    <source>
        <dbReference type="EMBL" id="KAJ7325524.1"/>
    </source>
</evidence>
<accession>A0AAD6ZIT1</accession>
<sequence length="245" mass="26936">MTTNKQAIDNTEDEFQAALATYTKAGNKTAAMRRLWNAAYEKGKMAAVAAEARRPDGGLVLRKDDEFGEKGAMMVDAVELVFASGKADGMEIGREKENLRWKELGHFEDDAGIEADPSSPFANTTNVMAMLRLEKSIQHIATAPYKTLWLSRKYDPETELLLFTTSTVCTFYEQRAFGQQQFLVGSFGVGFGWLVDTDSHRGCLIGFRRAVGNEDVALLRGVDAVGRSGGFGPLEACLVTCLRML</sequence>
<organism evidence="1 2">
    <name type="scientific">Mycena albidolilacea</name>
    <dbReference type="NCBI Taxonomy" id="1033008"/>
    <lineage>
        <taxon>Eukaryota</taxon>
        <taxon>Fungi</taxon>
        <taxon>Dikarya</taxon>
        <taxon>Basidiomycota</taxon>
        <taxon>Agaricomycotina</taxon>
        <taxon>Agaricomycetes</taxon>
        <taxon>Agaricomycetidae</taxon>
        <taxon>Agaricales</taxon>
        <taxon>Marasmiineae</taxon>
        <taxon>Mycenaceae</taxon>
        <taxon>Mycena</taxon>
    </lineage>
</organism>
<keyword evidence="2" id="KW-1185">Reference proteome</keyword>
<comment type="caution">
    <text evidence="1">The sequence shown here is derived from an EMBL/GenBank/DDBJ whole genome shotgun (WGS) entry which is preliminary data.</text>
</comment>